<accession>X1I093</accession>
<evidence type="ECO:0000313" key="1">
    <source>
        <dbReference type="EMBL" id="GAH75127.1"/>
    </source>
</evidence>
<comment type="caution">
    <text evidence="1">The sequence shown here is derived from an EMBL/GenBank/DDBJ whole genome shotgun (WGS) entry which is preliminary data.</text>
</comment>
<dbReference type="AlphaFoldDB" id="X1I093"/>
<proteinExistence type="predicted"/>
<protein>
    <submittedName>
        <fullName evidence="1">Uncharacterized protein</fullName>
    </submittedName>
</protein>
<organism evidence="1">
    <name type="scientific">marine sediment metagenome</name>
    <dbReference type="NCBI Taxonomy" id="412755"/>
    <lineage>
        <taxon>unclassified sequences</taxon>
        <taxon>metagenomes</taxon>
        <taxon>ecological metagenomes</taxon>
    </lineage>
</organism>
<name>X1I093_9ZZZZ</name>
<sequence>MSSMNEEPDVKLITGKKKMSKDQIDLAVLAVRENVANCRVLETGEKILLRLSSYQLFKVVPGEIATVE</sequence>
<dbReference type="EMBL" id="BARU01028867">
    <property type="protein sequence ID" value="GAH75127.1"/>
    <property type="molecule type" value="Genomic_DNA"/>
</dbReference>
<reference evidence="1" key="1">
    <citation type="journal article" date="2014" name="Front. Microbiol.">
        <title>High frequency of phylogenetically diverse reductive dehalogenase-homologous genes in deep subseafloor sedimentary metagenomes.</title>
        <authorList>
            <person name="Kawai M."/>
            <person name="Futagami T."/>
            <person name="Toyoda A."/>
            <person name="Takaki Y."/>
            <person name="Nishi S."/>
            <person name="Hori S."/>
            <person name="Arai W."/>
            <person name="Tsubouchi T."/>
            <person name="Morono Y."/>
            <person name="Uchiyama I."/>
            <person name="Ito T."/>
            <person name="Fujiyama A."/>
            <person name="Inagaki F."/>
            <person name="Takami H."/>
        </authorList>
    </citation>
    <scope>NUCLEOTIDE SEQUENCE</scope>
    <source>
        <strain evidence="1">Expedition CK06-06</strain>
    </source>
</reference>
<gene>
    <name evidence="1" type="ORF">S03H2_46024</name>
</gene>
<feature type="non-terminal residue" evidence="1">
    <location>
        <position position="68"/>
    </location>
</feature>